<sequence>MSTSPSPEVENGPMQPRMPIKVFEGHAEWVTSVAYFSDGKHIISGAEDKTVRIWNLESQKQEGDSMMHDFEVASGVLSPDERRLVSAGPGGRRGGMVLWDLESRTVIWKKEVGVYCVAYSPNGKLVAASHLKEIVLLDAETGQQIREPLLFDEDSMSGGFLALAFSPDGTRLAAGSDESGNIRVFDVTTGALIVAPFGAHDWTRTVTSLVFTLDGQQIITASRDGFIRVWDTATGQQVGDPMSAYDSLYAQSQIVLNADGRRIAGASRDGTVRVWDLATRRQISHGDSLLEAQPKCAFRSVAWSPDGRSIVAGGGGPIQRLSNSPIDNRIHLWDVPPLDNVSVPILAEASAALPSTVTSRSRPSSLSSILDLPATSPAPPAPFKSSELNAGGEGDNGEYSTNESFDSLLDLNADGTQPAQRRKRRRRRGETAASASSPPISAVPNASFVPNHSVQLSSSRPSDRESRPRQSPATVNLPSNPPKNQASPALDQPFPNGHGGVKAPRLTWTYLWRQVSTIPQRTRNRRNPHKNCEERQESQPDPAVNPVCDSKTPSKPSVPDIKTSSTAPNTDSPAPPEPPESSHFISRIKARFRRDKHDPESIELHPPRPQKTRLPKYSRAVKVPHAQADPRLVIAPPRRKRRPRPVANAAAQEGGQGEGQGESQEQYAQAQKTATAQSQEQVQAQGTVQNQEPGQAGDSEEDDSDEGEADEQEDDDTESFRDDGCLNAICFCEYLKWLKYRRELRRRERDD</sequence>
<dbReference type="EMBL" id="MU268453">
    <property type="protein sequence ID" value="KAH7904500.1"/>
    <property type="molecule type" value="Genomic_DNA"/>
</dbReference>
<accession>A0ACB7ZTV3</accession>
<evidence type="ECO:0000313" key="1">
    <source>
        <dbReference type="EMBL" id="KAH7904500.1"/>
    </source>
</evidence>
<reference evidence="1" key="1">
    <citation type="journal article" date="2021" name="New Phytol.">
        <title>Evolutionary innovations through gain and loss of genes in the ectomycorrhizal Boletales.</title>
        <authorList>
            <person name="Wu G."/>
            <person name="Miyauchi S."/>
            <person name="Morin E."/>
            <person name="Kuo A."/>
            <person name="Drula E."/>
            <person name="Varga T."/>
            <person name="Kohler A."/>
            <person name="Feng B."/>
            <person name="Cao Y."/>
            <person name="Lipzen A."/>
            <person name="Daum C."/>
            <person name="Hundley H."/>
            <person name="Pangilinan J."/>
            <person name="Johnson J."/>
            <person name="Barry K."/>
            <person name="LaButti K."/>
            <person name="Ng V."/>
            <person name="Ahrendt S."/>
            <person name="Min B."/>
            <person name="Choi I.G."/>
            <person name="Park H."/>
            <person name="Plett J.M."/>
            <person name="Magnuson J."/>
            <person name="Spatafora J.W."/>
            <person name="Nagy L.G."/>
            <person name="Henrissat B."/>
            <person name="Grigoriev I.V."/>
            <person name="Yang Z.L."/>
            <person name="Xu J."/>
            <person name="Martin F.M."/>
        </authorList>
    </citation>
    <scope>NUCLEOTIDE SEQUENCE</scope>
    <source>
        <strain evidence="1">ATCC 28755</strain>
    </source>
</reference>
<name>A0ACB7ZTV3_9AGAM</name>
<evidence type="ECO:0000313" key="2">
    <source>
        <dbReference type="Proteomes" id="UP000790377"/>
    </source>
</evidence>
<dbReference type="Proteomes" id="UP000790377">
    <property type="component" value="Unassembled WGS sequence"/>
</dbReference>
<gene>
    <name evidence="1" type="ORF">BJ138DRAFT_904805</name>
</gene>
<protein>
    <submittedName>
        <fullName evidence="1">Quinon protein alcohol dehydrogenase-like superfamily</fullName>
    </submittedName>
</protein>
<organism evidence="1 2">
    <name type="scientific">Hygrophoropsis aurantiaca</name>
    <dbReference type="NCBI Taxonomy" id="72124"/>
    <lineage>
        <taxon>Eukaryota</taxon>
        <taxon>Fungi</taxon>
        <taxon>Dikarya</taxon>
        <taxon>Basidiomycota</taxon>
        <taxon>Agaricomycotina</taxon>
        <taxon>Agaricomycetes</taxon>
        <taxon>Agaricomycetidae</taxon>
        <taxon>Boletales</taxon>
        <taxon>Coniophorineae</taxon>
        <taxon>Hygrophoropsidaceae</taxon>
        <taxon>Hygrophoropsis</taxon>
    </lineage>
</organism>
<proteinExistence type="predicted"/>
<keyword evidence="2" id="KW-1185">Reference proteome</keyword>
<comment type="caution">
    <text evidence="1">The sequence shown here is derived from an EMBL/GenBank/DDBJ whole genome shotgun (WGS) entry which is preliminary data.</text>
</comment>